<feature type="region of interest" description="Disordered" evidence="2">
    <location>
        <begin position="1"/>
        <end position="28"/>
    </location>
</feature>
<protein>
    <submittedName>
        <fullName evidence="5">DUF155-domain-containing protein</fullName>
    </submittedName>
</protein>
<feature type="transmembrane region" description="Helical" evidence="3">
    <location>
        <begin position="530"/>
        <end position="555"/>
    </location>
</feature>
<keyword evidence="3" id="KW-1133">Transmembrane helix</keyword>
<reference evidence="6" key="1">
    <citation type="submission" date="2016-05" db="EMBL/GenBank/DDBJ databases">
        <title>Comparative genomics of biotechnologically important yeasts.</title>
        <authorList>
            <consortium name="DOE Joint Genome Institute"/>
            <person name="Riley R."/>
            <person name="Haridas S."/>
            <person name="Wolfe K.H."/>
            <person name="Lopes M.R."/>
            <person name="Hittinger C.T."/>
            <person name="Goker M."/>
            <person name="Salamov A."/>
            <person name="Wisecaver J."/>
            <person name="Long T.M."/>
            <person name="Aerts A.L."/>
            <person name="Barry K."/>
            <person name="Choi C."/>
            <person name="Clum A."/>
            <person name="Coughlan A.Y."/>
            <person name="Deshpande S."/>
            <person name="Douglass A.P."/>
            <person name="Hanson S.J."/>
            <person name="Klenk H.-P."/>
            <person name="Labutti K."/>
            <person name="Lapidus A."/>
            <person name="Lindquist E."/>
            <person name="Lipzen A."/>
            <person name="Meier-Kolthoff J.P."/>
            <person name="Ohm R.A."/>
            <person name="Otillar R.P."/>
            <person name="Pangilinan J."/>
            <person name="Peng Y."/>
            <person name="Rokas A."/>
            <person name="Rosa C.A."/>
            <person name="Scheuner C."/>
            <person name="Sibirny A.A."/>
            <person name="Slot J.C."/>
            <person name="Stielow J.B."/>
            <person name="Sun H."/>
            <person name="Kurtzman C.P."/>
            <person name="Blackwell M."/>
            <person name="Grigoriev I.V."/>
            <person name="Jeffries T.W."/>
        </authorList>
    </citation>
    <scope>NUCLEOTIDE SEQUENCE [LARGE SCALE GENOMIC DNA]</scope>
    <source>
        <strain evidence="6">DSM 1968</strain>
    </source>
</reference>
<comment type="similarity">
    <text evidence="1">Belongs to the RMD1/sif2 family.</text>
</comment>
<dbReference type="FunCoup" id="A0A1D2VIG6">
    <property type="interactions" value="181"/>
</dbReference>
<sequence length="560" mass="65195">LASHNHLAMNNNHQNRNPFNHPPNNSKYKNISISKILQNSSDIPSSLKRIPNKLYNNHLNNFNNNFNNNFDNNPNNNPNRLIGSLPIRTSKTSQKLVLIPDVKHTNLNLNPSFNHQIPPSNVSSKKIPKKTKAEKMPKEIRSQNFPRLTAYYISEEIDLNLSISFLKTYHKVSPRLYDEVLYVPYCLPLLPGIDNYRIRSNISMKVLLNNKSLIENLIDRSEKRDHHYEYYSGDNNIDTKKTNVDDDDFDPSEPQSFLDSKYFTSDSDGDEYNDSDDDDDDEEDDDDEGNDNENDSDNSNLIYYKNKTLDLSLLPKENHAEVFIFNYGVVVFWNFTQNQEKEILADLVFAKMGFNNDLSLLINSIDGNEYETENFHFEYKKNCKIPRIYNDMITLSSNDHFIKLTLSHAIAQSTKLCSFENKLNNILYYLHRLPKRLSLTGKLGLNRKQLSKKSGKFFKLRVEVNLSSSILDTPEFFWSFEPSLHPLYQAGREYLEIDERVEVINNKCKLFLEFADVIADSIAERNMSKITWIIIIIIFISLFVSCLEILVRYYIILKDK</sequence>
<name>A0A1D2VIG6_9ASCO</name>
<gene>
    <name evidence="5" type="ORF">ASCRUDRAFT_34160</name>
</gene>
<feature type="compositionally biased region" description="Polar residues" evidence="2">
    <location>
        <begin position="253"/>
        <end position="264"/>
    </location>
</feature>
<evidence type="ECO:0000256" key="2">
    <source>
        <dbReference type="SAM" id="MobiDB-lite"/>
    </source>
</evidence>
<accession>A0A1D2VIG6</accession>
<feature type="compositionally biased region" description="Polar residues" evidence="2">
    <location>
        <begin position="111"/>
        <end position="124"/>
    </location>
</feature>
<dbReference type="AlphaFoldDB" id="A0A1D2VIG6"/>
<dbReference type="Proteomes" id="UP000095038">
    <property type="component" value="Unassembled WGS sequence"/>
</dbReference>
<feature type="region of interest" description="Disordered" evidence="2">
    <location>
        <begin position="230"/>
        <end position="299"/>
    </location>
</feature>
<evidence type="ECO:0000259" key="4">
    <source>
        <dbReference type="Pfam" id="PF02582"/>
    </source>
</evidence>
<feature type="compositionally biased region" description="Low complexity" evidence="2">
    <location>
        <begin position="10"/>
        <end position="25"/>
    </location>
</feature>
<evidence type="ECO:0000256" key="3">
    <source>
        <dbReference type="SAM" id="Phobius"/>
    </source>
</evidence>
<dbReference type="Pfam" id="PF02582">
    <property type="entry name" value="DUF155"/>
    <property type="match status" value="1"/>
</dbReference>
<dbReference type="InterPro" id="IPR003734">
    <property type="entry name" value="DUF155"/>
</dbReference>
<evidence type="ECO:0000256" key="1">
    <source>
        <dbReference type="ARBA" id="ARBA00008306"/>
    </source>
</evidence>
<keyword evidence="3" id="KW-0812">Transmembrane</keyword>
<dbReference type="PANTHER" id="PTHR16255:SF4">
    <property type="entry name" value="SPORULATION PROTEIN RMD8"/>
    <property type="match status" value="1"/>
</dbReference>
<dbReference type="RefSeq" id="XP_020047753.1">
    <property type="nucleotide sequence ID" value="XM_020190495.1"/>
</dbReference>
<feature type="region of interest" description="Disordered" evidence="2">
    <location>
        <begin position="111"/>
        <end position="136"/>
    </location>
</feature>
<evidence type="ECO:0000313" key="6">
    <source>
        <dbReference type="Proteomes" id="UP000095038"/>
    </source>
</evidence>
<dbReference type="InterPro" id="IPR051624">
    <property type="entry name" value="RMD1/Sad1-interacting"/>
</dbReference>
<feature type="non-terminal residue" evidence="5">
    <location>
        <position position="1"/>
    </location>
</feature>
<dbReference type="OrthoDB" id="18302at2759"/>
<dbReference type="GeneID" id="30964131"/>
<keyword evidence="3" id="KW-0472">Membrane</keyword>
<organism evidence="5 6">
    <name type="scientific">Ascoidea rubescens DSM 1968</name>
    <dbReference type="NCBI Taxonomy" id="1344418"/>
    <lineage>
        <taxon>Eukaryota</taxon>
        <taxon>Fungi</taxon>
        <taxon>Dikarya</taxon>
        <taxon>Ascomycota</taxon>
        <taxon>Saccharomycotina</taxon>
        <taxon>Saccharomycetes</taxon>
        <taxon>Ascoideaceae</taxon>
        <taxon>Ascoidea</taxon>
    </lineage>
</organism>
<dbReference type="EMBL" id="KV454479">
    <property type="protein sequence ID" value="ODV61446.1"/>
    <property type="molecule type" value="Genomic_DNA"/>
</dbReference>
<dbReference type="PANTHER" id="PTHR16255">
    <property type="entry name" value="REQUIRED FOR MEIOTIC NUCLEAR DIVISION PROTEIN 1 HOMOLOG"/>
    <property type="match status" value="1"/>
</dbReference>
<evidence type="ECO:0000313" key="5">
    <source>
        <dbReference type="EMBL" id="ODV61446.1"/>
    </source>
</evidence>
<feature type="compositionally biased region" description="Acidic residues" evidence="2">
    <location>
        <begin position="267"/>
        <end position="296"/>
    </location>
</feature>
<dbReference type="GO" id="GO:0005739">
    <property type="term" value="C:mitochondrion"/>
    <property type="evidence" value="ECO:0007669"/>
    <property type="project" value="UniProtKB-ARBA"/>
</dbReference>
<dbReference type="InParanoid" id="A0A1D2VIG6"/>
<keyword evidence="6" id="KW-1185">Reference proteome</keyword>
<proteinExistence type="inferred from homology"/>
<feature type="domain" description="DUF155" evidence="4">
    <location>
        <begin position="322"/>
        <end position="505"/>
    </location>
</feature>